<dbReference type="GO" id="GO:0004523">
    <property type="term" value="F:RNA-DNA hybrid ribonuclease activity"/>
    <property type="evidence" value="ECO:0007669"/>
    <property type="project" value="InterPro"/>
</dbReference>
<evidence type="ECO:0000313" key="3">
    <source>
        <dbReference type="EMBL" id="KAG8496707.1"/>
    </source>
</evidence>
<protein>
    <recommendedName>
        <fullName evidence="5">Reverse transcriptase zinc-binding domain-containing protein</fullName>
    </recommendedName>
</protein>
<dbReference type="PANTHER" id="PTHR47074:SF48">
    <property type="entry name" value="POLYNUCLEOTIDYL TRANSFERASE, RIBONUCLEASE H-LIKE SUPERFAMILY PROTEIN"/>
    <property type="match status" value="1"/>
</dbReference>
<dbReference type="GO" id="GO:0003676">
    <property type="term" value="F:nucleic acid binding"/>
    <property type="evidence" value="ECO:0007669"/>
    <property type="project" value="InterPro"/>
</dbReference>
<name>A0A8J5ZEG8_9ROSI</name>
<proteinExistence type="predicted"/>
<organism evidence="3 4">
    <name type="scientific">Gossypium anomalum</name>
    <dbReference type="NCBI Taxonomy" id="47600"/>
    <lineage>
        <taxon>Eukaryota</taxon>
        <taxon>Viridiplantae</taxon>
        <taxon>Streptophyta</taxon>
        <taxon>Embryophyta</taxon>
        <taxon>Tracheophyta</taxon>
        <taxon>Spermatophyta</taxon>
        <taxon>Magnoliopsida</taxon>
        <taxon>eudicotyledons</taxon>
        <taxon>Gunneridae</taxon>
        <taxon>Pentapetalae</taxon>
        <taxon>rosids</taxon>
        <taxon>malvids</taxon>
        <taxon>Malvales</taxon>
        <taxon>Malvaceae</taxon>
        <taxon>Malvoideae</taxon>
        <taxon>Gossypium</taxon>
    </lineage>
</organism>
<keyword evidence="4" id="KW-1185">Reference proteome</keyword>
<dbReference type="EMBL" id="JAHUZN010000004">
    <property type="protein sequence ID" value="KAG8496707.1"/>
    <property type="molecule type" value="Genomic_DNA"/>
</dbReference>
<reference evidence="3 4" key="1">
    <citation type="journal article" date="2021" name="bioRxiv">
        <title>The Gossypium anomalum genome as a resource for cotton improvement and evolutionary analysis of hybrid incompatibility.</title>
        <authorList>
            <person name="Grover C.E."/>
            <person name="Yuan D."/>
            <person name="Arick M.A."/>
            <person name="Miller E.R."/>
            <person name="Hu G."/>
            <person name="Peterson D.G."/>
            <person name="Wendel J.F."/>
            <person name="Udall J.A."/>
        </authorList>
    </citation>
    <scope>NUCLEOTIDE SEQUENCE [LARGE SCALE GENOMIC DNA]</scope>
    <source>
        <strain evidence="3">JFW-Udall</strain>
        <tissue evidence="3">Leaf</tissue>
    </source>
</reference>
<dbReference type="InterPro" id="IPR002156">
    <property type="entry name" value="RNaseH_domain"/>
</dbReference>
<dbReference type="AlphaFoldDB" id="A0A8J5ZEG8"/>
<dbReference type="Proteomes" id="UP000701853">
    <property type="component" value="Chromosome 4"/>
</dbReference>
<dbReference type="PANTHER" id="PTHR47074">
    <property type="entry name" value="BNAC02G40300D PROTEIN"/>
    <property type="match status" value="1"/>
</dbReference>
<evidence type="ECO:0008006" key="5">
    <source>
        <dbReference type="Google" id="ProtNLM"/>
    </source>
</evidence>
<accession>A0A8J5ZEG8</accession>
<gene>
    <name evidence="3" type="ORF">CXB51_007822</name>
</gene>
<feature type="domain" description="RNase H type-1" evidence="1">
    <location>
        <begin position="210"/>
        <end position="278"/>
    </location>
</feature>
<dbReference type="Pfam" id="PF13966">
    <property type="entry name" value="zf-RVT"/>
    <property type="match status" value="1"/>
</dbReference>
<feature type="domain" description="Reverse transcriptase zinc-binding" evidence="2">
    <location>
        <begin position="58"/>
        <end position="119"/>
    </location>
</feature>
<comment type="caution">
    <text evidence="3">The sequence shown here is derived from an EMBL/GenBank/DDBJ whole genome shotgun (WGS) entry which is preliminary data.</text>
</comment>
<sequence length="356" mass="40952">MSYFWSLRQIAFLAFLSLVRMVMIWWSEKAIQLVVTSFVPMQQLSIPFSLSNLLSSRDLFTRIWKIWVPPKVHMIVWRFLCNYVPTLRIIYNRHISTTQYCPRCLNIPEIPIHVLREYPFAILHSSLQQFGHYGGRNRYYHEGLGSTSLKLVSFIRSYLGDLLVLDMPGAVSVVLRTARWCPPPAHLVKANFNTTYKEGSHFSCSEVVVSSAFAAKALALLSVLDLARNLGLSRVMFERDSLHVIRKLNNAQADRSEIRALITKGRLRLRTFSASASAFKSRIGLLTNSRCWDFAANRTVSRSRRFLFRWQARWLRKEGRPLICLNFAAILGLEKLHLFTSPCCNCFFSIVVHASS</sequence>
<dbReference type="OrthoDB" id="1002528at2759"/>
<dbReference type="InterPro" id="IPR026960">
    <property type="entry name" value="RVT-Znf"/>
</dbReference>
<dbReference type="InterPro" id="IPR052929">
    <property type="entry name" value="RNase_H-like_EbsB-rel"/>
</dbReference>
<dbReference type="Pfam" id="PF13456">
    <property type="entry name" value="RVT_3"/>
    <property type="match status" value="1"/>
</dbReference>
<evidence type="ECO:0000259" key="2">
    <source>
        <dbReference type="Pfam" id="PF13966"/>
    </source>
</evidence>
<evidence type="ECO:0000259" key="1">
    <source>
        <dbReference type="Pfam" id="PF13456"/>
    </source>
</evidence>
<evidence type="ECO:0000313" key="4">
    <source>
        <dbReference type="Proteomes" id="UP000701853"/>
    </source>
</evidence>